<protein>
    <submittedName>
        <fullName evidence="2">Damage-inducible protein CinA</fullName>
    </submittedName>
</protein>
<dbReference type="GeneID" id="78254193"/>
<gene>
    <name evidence="2" type="ORF">EP13_04515</name>
</gene>
<proteinExistence type="predicted"/>
<organism evidence="2 3">
    <name type="scientific">Alteromonas australica</name>
    <dbReference type="NCBI Taxonomy" id="589873"/>
    <lineage>
        <taxon>Bacteria</taxon>
        <taxon>Pseudomonadati</taxon>
        <taxon>Pseudomonadota</taxon>
        <taxon>Gammaproteobacteria</taxon>
        <taxon>Alteromonadales</taxon>
        <taxon>Alteromonadaceae</taxon>
        <taxon>Alteromonas/Salinimonas group</taxon>
        <taxon>Alteromonas</taxon>
    </lineage>
</organism>
<accession>A0A075P3Z0</accession>
<dbReference type="Gene3D" id="3.90.950.20">
    <property type="entry name" value="CinA-like"/>
    <property type="match status" value="1"/>
</dbReference>
<dbReference type="EMBL" id="CP008849">
    <property type="protein sequence ID" value="AIF98017.1"/>
    <property type="molecule type" value="Genomic_DNA"/>
</dbReference>
<dbReference type="Proteomes" id="UP000056090">
    <property type="component" value="Chromosome"/>
</dbReference>
<dbReference type="NCBIfam" id="TIGR00199">
    <property type="entry name" value="PncC_domain"/>
    <property type="match status" value="1"/>
</dbReference>
<name>A0A075P3Z0_9ALTE</name>
<dbReference type="InterPro" id="IPR036653">
    <property type="entry name" value="CinA-like_C"/>
</dbReference>
<dbReference type="SUPFAM" id="SSF142433">
    <property type="entry name" value="CinA-like"/>
    <property type="match status" value="1"/>
</dbReference>
<dbReference type="KEGG" id="aal:EP13_04515"/>
<feature type="domain" description="CinA C-terminal" evidence="1">
    <location>
        <begin position="27"/>
        <end position="175"/>
    </location>
</feature>
<evidence type="ECO:0000313" key="2">
    <source>
        <dbReference type="EMBL" id="AIF98017.1"/>
    </source>
</evidence>
<dbReference type="Pfam" id="PF02464">
    <property type="entry name" value="CinA"/>
    <property type="match status" value="1"/>
</dbReference>
<dbReference type="RefSeq" id="WP_044056227.1">
    <property type="nucleotide sequence ID" value="NZ_CAJXAX010000021.1"/>
</dbReference>
<dbReference type="InterPro" id="IPR008136">
    <property type="entry name" value="CinA_C"/>
</dbReference>
<reference evidence="2 3" key="1">
    <citation type="submission" date="2014-06" db="EMBL/GenBank/DDBJ databases">
        <title>Genomes of Alteromonas australica, a world apart.</title>
        <authorList>
            <person name="Gonzaga A."/>
            <person name="Lopez-Perez M."/>
            <person name="Rodriguez-Valera F."/>
        </authorList>
    </citation>
    <scope>NUCLEOTIDE SEQUENCE [LARGE SCALE GENOMIC DNA]</scope>
    <source>
        <strain evidence="2 3">H 17</strain>
    </source>
</reference>
<keyword evidence="3" id="KW-1185">Reference proteome</keyword>
<evidence type="ECO:0000313" key="3">
    <source>
        <dbReference type="Proteomes" id="UP000056090"/>
    </source>
</evidence>
<dbReference type="AlphaFoldDB" id="A0A075P3Z0"/>
<evidence type="ECO:0000259" key="1">
    <source>
        <dbReference type="Pfam" id="PF02464"/>
    </source>
</evidence>
<sequence>MNTTFSTDSTVNTTPLKIDSALSAQVQVVGDSLRAKGWSVSCAESCTGGGVAFAFTSVSGSSDWFNQSWITYSNDAKKRTLGVSEQTLQEFGAVSKQTVKEMAEGVRRNSGAQLVVTVSGIAGPGGGSEEKPVGTVWFGFMCGAMSEQIKQVFSGDRDEVRQHAIAFAITHLVKMLSEN</sequence>
<dbReference type="eggNOG" id="COG1546">
    <property type="taxonomic scope" value="Bacteria"/>
</dbReference>